<dbReference type="OMA" id="MEYNTFT"/>
<keyword evidence="3" id="KW-1185">Reference proteome</keyword>
<name>E1ZUW6_CAMFO</name>
<feature type="non-terminal residue" evidence="2">
    <location>
        <position position="1"/>
    </location>
</feature>
<accession>E1ZUW6</accession>
<proteinExistence type="predicted"/>
<reference evidence="2 3" key="1">
    <citation type="journal article" date="2010" name="Science">
        <title>Genomic comparison of the ants Camponotus floridanus and Harpegnathos saltator.</title>
        <authorList>
            <person name="Bonasio R."/>
            <person name="Zhang G."/>
            <person name="Ye C."/>
            <person name="Mutti N.S."/>
            <person name="Fang X."/>
            <person name="Qin N."/>
            <person name="Donahue G."/>
            <person name="Yang P."/>
            <person name="Li Q."/>
            <person name="Li C."/>
            <person name="Zhang P."/>
            <person name="Huang Z."/>
            <person name="Berger S.L."/>
            <person name="Reinberg D."/>
            <person name="Wang J."/>
            <person name="Liebig J."/>
        </authorList>
    </citation>
    <scope>NUCLEOTIDE SEQUENCE [LARGE SCALE GENOMIC DNA]</scope>
    <source>
        <strain evidence="3">C129</strain>
    </source>
</reference>
<evidence type="ECO:0000313" key="2">
    <source>
        <dbReference type="EMBL" id="EFN75024.1"/>
    </source>
</evidence>
<dbReference type="Proteomes" id="UP000000311">
    <property type="component" value="Unassembled WGS sequence"/>
</dbReference>
<sequence length="80" mass="9534">FAWSDSSTKLFLSLYKNCNELLRSRKIETKKMMWNKIALEMQKNGYNTTSLQVENKYKSLERSYKNMKLNNKKTGRGRMS</sequence>
<evidence type="ECO:0000259" key="1">
    <source>
        <dbReference type="Pfam" id="PF13837"/>
    </source>
</evidence>
<dbReference type="AlphaFoldDB" id="E1ZUW6"/>
<dbReference type="InterPro" id="IPR044822">
    <property type="entry name" value="Myb_DNA-bind_4"/>
</dbReference>
<gene>
    <name evidence="2" type="ORF">EAG_16415</name>
</gene>
<dbReference type="OrthoDB" id="10065625at2759"/>
<feature type="domain" description="Myb/SANT-like DNA-binding" evidence="1">
    <location>
        <begin position="2"/>
        <end position="76"/>
    </location>
</feature>
<dbReference type="InParanoid" id="E1ZUW6"/>
<evidence type="ECO:0000313" key="3">
    <source>
        <dbReference type="Proteomes" id="UP000000311"/>
    </source>
</evidence>
<dbReference type="Pfam" id="PF13837">
    <property type="entry name" value="Myb_DNA-bind_4"/>
    <property type="match status" value="1"/>
</dbReference>
<protein>
    <recommendedName>
        <fullName evidence="1">Myb/SANT-like DNA-binding domain-containing protein</fullName>
    </recommendedName>
</protein>
<organism evidence="3">
    <name type="scientific">Camponotus floridanus</name>
    <name type="common">Florida carpenter ant</name>
    <dbReference type="NCBI Taxonomy" id="104421"/>
    <lineage>
        <taxon>Eukaryota</taxon>
        <taxon>Metazoa</taxon>
        <taxon>Ecdysozoa</taxon>
        <taxon>Arthropoda</taxon>
        <taxon>Hexapoda</taxon>
        <taxon>Insecta</taxon>
        <taxon>Pterygota</taxon>
        <taxon>Neoptera</taxon>
        <taxon>Endopterygota</taxon>
        <taxon>Hymenoptera</taxon>
        <taxon>Apocrita</taxon>
        <taxon>Aculeata</taxon>
        <taxon>Formicoidea</taxon>
        <taxon>Formicidae</taxon>
        <taxon>Formicinae</taxon>
        <taxon>Camponotus</taxon>
    </lineage>
</organism>
<feature type="non-terminal residue" evidence="2">
    <location>
        <position position="80"/>
    </location>
</feature>
<dbReference type="EMBL" id="GL434311">
    <property type="protein sequence ID" value="EFN75024.1"/>
    <property type="molecule type" value="Genomic_DNA"/>
</dbReference>
<dbReference type="Gene3D" id="1.10.10.60">
    <property type="entry name" value="Homeodomain-like"/>
    <property type="match status" value="1"/>
</dbReference>